<proteinExistence type="predicted"/>
<dbReference type="Gramene" id="Mp4g04350.1">
    <property type="protein sequence ID" value="Mp4g04350.1.cds1"/>
    <property type="gene ID" value="Mp4g04350"/>
</dbReference>
<sequence>MSHSSYGWMDRSINRFLANSLVRCCGSLEENWRAFFVLGAVEECQRERNWRDRGVCWSGIGDREDHGVSRCDCGEEKEEKRTRTRTRTRQEHDDESRARAHNVAAMDWSPSERSCWQNIAPWDRPARPAIRSTSPTSRRGPWRQRAPESVSDAGSLFSRHWLPSMCQTRHLCLWLSV</sequence>
<feature type="compositionally biased region" description="Basic and acidic residues" evidence="1">
    <location>
        <begin position="88"/>
        <end position="98"/>
    </location>
</feature>
<keyword evidence="3" id="KW-1185">Reference proteome</keyword>
<feature type="region of interest" description="Disordered" evidence="1">
    <location>
        <begin position="126"/>
        <end position="147"/>
    </location>
</feature>
<feature type="compositionally biased region" description="Basic and acidic residues" evidence="1">
    <location>
        <begin position="65"/>
        <end position="81"/>
    </location>
</feature>
<evidence type="ECO:0000313" key="3">
    <source>
        <dbReference type="Proteomes" id="UP000244005"/>
    </source>
</evidence>
<dbReference type="EMBL" id="KZ772716">
    <property type="protein sequence ID" value="PTQ39565.1"/>
    <property type="molecule type" value="Genomic_DNA"/>
</dbReference>
<reference evidence="3" key="1">
    <citation type="journal article" date="2017" name="Cell">
        <title>Insights into land plant evolution garnered from the Marchantia polymorpha genome.</title>
        <authorList>
            <person name="Bowman J.L."/>
            <person name="Kohchi T."/>
            <person name="Yamato K.T."/>
            <person name="Jenkins J."/>
            <person name="Shu S."/>
            <person name="Ishizaki K."/>
            <person name="Yamaoka S."/>
            <person name="Nishihama R."/>
            <person name="Nakamura Y."/>
            <person name="Berger F."/>
            <person name="Adam C."/>
            <person name="Aki S.S."/>
            <person name="Althoff F."/>
            <person name="Araki T."/>
            <person name="Arteaga-Vazquez M.A."/>
            <person name="Balasubrmanian S."/>
            <person name="Barry K."/>
            <person name="Bauer D."/>
            <person name="Boehm C.R."/>
            <person name="Briginshaw L."/>
            <person name="Caballero-Perez J."/>
            <person name="Catarino B."/>
            <person name="Chen F."/>
            <person name="Chiyoda S."/>
            <person name="Chovatia M."/>
            <person name="Davies K.M."/>
            <person name="Delmans M."/>
            <person name="Demura T."/>
            <person name="Dierschke T."/>
            <person name="Dolan L."/>
            <person name="Dorantes-Acosta A.E."/>
            <person name="Eklund D.M."/>
            <person name="Florent S.N."/>
            <person name="Flores-Sandoval E."/>
            <person name="Fujiyama A."/>
            <person name="Fukuzawa H."/>
            <person name="Galik B."/>
            <person name="Grimanelli D."/>
            <person name="Grimwood J."/>
            <person name="Grossniklaus U."/>
            <person name="Hamada T."/>
            <person name="Haseloff J."/>
            <person name="Hetherington A.J."/>
            <person name="Higo A."/>
            <person name="Hirakawa Y."/>
            <person name="Hundley H.N."/>
            <person name="Ikeda Y."/>
            <person name="Inoue K."/>
            <person name="Inoue S.I."/>
            <person name="Ishida S."/>
            <person name="Jia Q."/>
            <person name="Kakita M."/>
            <person name="Kanazawa T."/>
            <person name="Kawai Y."/>
            <person name="Kawashima T."/>
            <person name="Kennedy M."/>
            <person name="Kinose K."/>
            <person name="Kinoshita T."/>
            <person name="Kohara Y."/>
            <person name="Koide E."/>
            <person name="Komatsu K."/>
            <person name="Kopischke S."/>
            <person name="Kubo M."/>
            <person name="Kyozuka J."/>
            <person name="Lagercrantz U."/>
            <person name="Lin S.S."/>
            <person name="Lindquist E."/>
            <person name="Lipzen A.M."/>
            <person name="Lu C.W."/>
            <person name="De Luna E."/>
            <person name="Martienssen R.A."/>
            <person name="Minamino N."/>
            <person name="Mizutani M."/>
            <person name="Mizutani M."/>
            <person name="Mochizuki N."/>
            <person name="Monte I."/>
            <person name="Mosher R."/>
            <person name="Nagasaki H."/>
            <person name="Nakagami H."/>
            <person name="Naramoto S."/>
            <person name="Nishitani K."/>
            <person name="Ohtani M."/>
            <person name="Okamoto T."/>
            <person name="Okumura M."/>
            <person name="Phillips J."/>
            <person name="Pollak B."/>
            <person name="Reinders A."/>
            <person name="Rovekamp M."/>
            <person name="Sano R."/>
            <person name="Sawa S."/>
            <person name="Schmid M.W."/>
            <person name="Shirakawa M."/>
            <person name="Solano R."/>
            <person name="Spunde A."/>
            <person name="Suetsugu N."/>
            <person name="Sugano S."/>
            <person name="Sugiyama A."/>
            <person name="Sun R."/>
            <person name="Suzuki Y."/>
            <person name="Takenaka M."/>
            <person name="Takezawa D."/>
            <person name="Tomogane H."/>
            <person name="Tsuzuki M."/>
            <person name="Ueda T."/>
            <person name="Umeda M."/>
            <person name="Ward J.M."/>
            <person name="Watanabe Y."/>
            <person name="Yazaki K."/>
            <person name="Yokoyama R."/>
            <person name="Yoshitake Y."/>
            <person name="Yotsui I."/>
            <person name="Zachgo S."/>
            <person name="Schmutz J."/>
        </authorList>
    </citation>
    <scope>NUCLEOTIDE SEQUENCE [LARGE SCALE GENOMIC DNA]</scope>
    <source>
        <strain evidence="3">Tak-1</strain>
    </source>
</reference>
<evidence type="ECO:0000313" key="2">
    <source>
        <dbReference type="EMBL" id="PTQ39565.1"/>
    </source>
</evidence>
<feature type="region of interest" description="Disordered" evidence="1">
    <location>
        <begin position="65"/>
        <end position="101"/>
    </location>
</feature>
<dbReference type="AlphaFoldDB" id="A0A2R6X0C8"/>
<evidence type="ECO:0000256" key="1">
    <source>
        <dbReference type="SAM" id="MobiDB-lite"/>
    </source>
</evidence>
<organism evidence="2 3">
    <name type="scientific">Marchantia polymorpha</name>
    <name type="common">Common liverwort</name>
    <name type="synonym">Marchantia aquatica</name>
    <dbReference type="NCBI Taxonomy" id="3197"/>
    <lineage>
        <taxon>Eukaryota</taxon>
        <taxon>Viridiplantae</taxon>
        <taxon>Streptophyta</taxon>
        <taxon>Embryophyta</taxon>
        <taxon>Marchantiophyta</taxon>
        <taxon>Marchantiopsida</taxon>
        <taxon>Marchantiidae</taxon>
        <taxon>Marchantiales</taxon>
        <taxon>Marchantiaceae</taxon>
        <taxon>Marchantia</taxon>
    </lineage>
</organism>
<dbReference type="Proteomes" id="UP000244005">
    <property type="component" value="Unassembled WGS sequence"/>
</dbReference>
<gene>
    <name evidence="2" type="ORF">MARPO_0044s0038</name>
</gene>
<protein>
    <submittedName>
        <fullName evidence="2">Uncharacterized protein</fullName>
    </submittedName>
</protein>
<accession>A0A2R6X0C8</accession>
<name>A0A2R6X0C8_MARPO</name>